<evidence type="ECO:0000256" key="1">
    <source>
        <dbReference type="SAM" id="MobiDB-lite"/>
    </source>
</evidence>
<evidence type="ECO:0000313" key="2">
    <source>
        <dbReference type="Proteomes" id="UP000046395"/>
    </source>
</evidence>
<evidence type="ECO:0000313" key="4">
    <source>
        <dbReference type="WBParaSite" id="TMUE_3000014608.1"/>
    </source>
</evidence>
<feature type="region of interest" description="Disordered" evidence="1">
    <location>
        <begin position="1"/>
        <end position="34"/>
    </location>
</feature>
<evidence type="ECO:0000313" key="3">
    <source>
        <dbReference type="WBParaSite" id="TMUE_2000010260.1"/>
    </source>
</evidence>
<organism evidence="2 3">
    <name type="scientific">Trichuris muris</name>
    <name type="common">Mouse whipworm</name>
    <dbReference type="NCBI Taxonomy" id="70415"/>
    <lineage>
        <taxon>Eukaryota</taxon>
        <taxon>Metazoa</taxon>
        <taxon>Ecdysozoa</taxon>
        <taxon>Nematoda</taxon>
        <taxon>Enoplea</taxon>
        <taxon>Dorylaimia</taxon>
        <taxon>Trichinellida</taxon>
        <taxon>Trichuridae</taxon>
        <taxon>Trichuris</taxon>
    </lineage>
</organism>
<dbReference type="WBParaSite" id="TMUE_2000010260.1">
    <property type="protein sequence ID" value="TMUE_2000010260.1"/>
    <property type="gene ID" value="WBGene00300907"/>
</dbReference>
<accession>A0A5S6QSQ2</accession>
<keyword evidence="2" id="KW-1185">Reference proteome</keyword>
<dbReference type="AlphaFoldDB" id="A0A5S6QSQ2"/>
<dbReference type="Proteomes" id="UP000046395">
    <property type="component" value="Unassembled WGS sequence"/>
</dbReference>
<sequence length="107" mass="11579">MARAIAGKTSPTTTMGHRSHDVSALPSEAPKRSWESANGYARSLSLLVPLSPMTTRPYLTSSEWEIWSTVGCPRAEDKNRPPTRKTWALSAPALRRASKAPYVGGVG</sequence>
<reference evidence="2" key="1">
    <citation type="submission" date="2013-11" db="EMBL/GenBank/DDBJ databases">
        <authorList>
            <person name="Aslett M."/>
        </authorList>
    </citation>
    <scope>NUCLEOTIDE SEQUENCE [LARGE SCALE GENOMIC DNA]</scope>
    <source>
        <strain evidence="2">Edinburgh</strain>
    </source>
</reference>
<reference evidence="2" key="2">
    <citation type="submission" date="2014-03" db="EMBL/GenBank/DDBJ databases">
        <title>The whipworm genome and dual-species transcriptomics of an intimate host-pathogen interaction.</title>
        <authorList>
            <person name="Foth B.J."/>
            <person name="Tsai I.J."/>
            <person name="Reid A.J."/>
            <person name="Bancroft A.J."/>
            <person name="Nichol S."/>
            <person name="Tracey A."/>
            <person name="Holroyd N."/>
            <person name="Cotton J.A."/>
            <person name="Stanley E.J."/>
            <person name="Zarowiecki M."/>
            <person name="Liu J.Z."/>
            <person name="Huckvale T."/>
            <person name="Cooper P.J."/>
            <person name="Grencis R.K."/>
            <person name="Berriman M."/>
        </authorList>
    </citation>
    <scope>NUCLEOTIDE SEQUENCE [LARGE SCALE GENOMIC DNA]</scope>
    <source>
        <strain evidence="2">Edinburgh</strain>
    </source>
</reference>
<protein>
    <submittedName>
        <fullName evidence="3 4">Uncharacterized protein</fullName>
    </submittedName>
</protein>
<proteinExistence type="predicted"/>
<reference evidence="3 4" key="3">
    <citation type="submission" date="2019-12" db="UniProtKB">
        <authorList>
            <consortium name="WormBaseParasite"/>
        </authorList>
    </citation>
    <scope>IDENTIFICATION</scope>
</reference>
<name>A0A5S6QSQ2_TRIMR</name>
<dbReference type="WBParaSite" id="TMUE_3000014608.1">
    <property type="protein sequence ID" value="TMUE_3000014608.1"/>
    <property type="gene ID" value="WBGene00302263"/>
</dbReference>